<proteinExistence type="inferred from homology"/>
<gene>
    <name evidence="7" type="ordered locus">CJA_3508</name>
</gene>
<dbReference type="STRING" id="498211.CJA_3508"/>
<comment type="subcellular location">
    <subcellularLocation>
        <location evidence="1">Membrane</location>
        <topology evidence="1">Multi-pass membrane protein</topology>
    </subcellularLocation>
</comment>
<evidence type="ECO:0000256" key="2">
    <source>
        <dbReference type="ARBA" id="ARBA00008333"/>
    </source>
</evidence>
<feature type="transmembrane region" description="Helical" evidence="6">
    <location>
        <begin position="110"/>
        <end position="126"/>
    </location>
</feature>
<sequence>MLDAVLLVLREVLEAALIISLLLALSRQLGLRGAPWVLVALAGGFFTSWVLAHFAYTIADAVDGMGQELLNSLLFVLVIVCFILVIRIIAPLVFHSGIELPPAFPGLRQYGVLMICFIVIVVSAMARECSEIWIYLSSFTRAELRNAALSGGAIGVGIGVSVGVIVYFALVLTARHYFMRLFSLAVTLLIGGLSMQIAKELMQVGLLDSTAPLWDSSGIVSEHSWLGELLYALVGYDARPNRIQVIFYLMAVVPVVILLTIACYRAWRTTGSSLSAVTKSR</sequence>
<dbReference type="GO" id="GO:0033573">
    <property type="term" value="C:high-affinity iron permease complex"/>
    <property type="evidence" value="ECO:0007669"/>
    <property type="project" value="InterPro"/>
</dbReference>
<accession>B3PG54</accession>
<evidence type="ECO:0000256" key="1">
    <source>
        <dbReference type="ARBA" id="ARBA00004141"/>
    </source>
</evidence>
<organism evidence="7 8">
    <name type="scientific">Cellvibrio japonicus (strain Ueda107)</name>
    <name type="common">Pseudomonas fluorescens subsp. cellulosa</name>
    <dbReference type="NCBI Taxonomy" id="498211"/>
    <lineage>
        <taxon>Bacteria</taxon>
        <taxon>Pseudomonadati</taxon>
        <taxon>Pseudomonadota</taxon>
        <taxon>Gammaproteobacteria</taxon>
        <taxon>Cellvibrionales</taxon>
        <taxon>Cellvibrionaceae</taxon>
        <taxon>Cellvibrio</taxon>
    </lineage>
</organism>
<keyword evidence="5 6" id="KW-0472">Membrane</keyword>
<feature type="transmembrane region" description="Helical" evidence="6">
    <location>
        <begin position="147"/>
        <end position="171"/>
    </location>
</feature>
<reference evidence="7 8" key="1">
    <citation type="journal article" date="2008" name="J. Bacteriol.">
        <title>Insights into plant cell wall degradation from the genome sequence of the soil bacterium Cellvibrio japonicus.</title>
        <authorList>
            <person name="Deboy R.T."/>
            <person name="Mongodin E.F."/>
            <person name="Fouts D.E."/>
            <person name="Tailford L.E."/>
            <person name="Khouri H."/>
            <person name="Emerson J.B."/>
            <person name="Mohamoud Y."/>
            <person name="Watkins K."/>
            <person name="Henrissat B."/>
            <person name="Gilbert H.J."/>
            <person name="Nelson K.E."/>
        </authorList>
    </citation>
    <scope>NUCLEOTIDE SEQUENCE [LARGE SCALE GENOMIC DNA]</scope>
    <source>
        <strain evidence="7 8">Ueda107</strain>
    </source>
</reference>
<dbReference type="InterPro" id="IPR004923">
    <property type="entry name" value="FTR1/Fip1/EfeU"/>
</dbReference>
<dbReference type="AlphaFoldDB" id="B3PG54"/>
<feature type="transmembrane region" description="Helical" evidence="6">
    <location>
        <begin position="69"/>
        <end position="90"/>
    </location>
</feature>
<dbReference type="EMBL" id="CP000934">
    <property type="protein sequence ID" value="ACE83460.1"/>
    <property type="molecule type" value="Genomic_DNA"/>
</dbReference>
<evidence type="ECO:0000313" key="7">
    <source>
        <dbReference type="EMBL" id="ACE83460.1"/>
    </source>
</evidence>
<feature type="transmembrane region" description="Helical" evidence="6">
    <location>
        <begin position="12"/>
        <end position="30"/>
    </location>
</feature>
<feature type="transmembrane region" description="Helical" evidence="6">
    <location>
        <begin position="177"/>
        <end position="198"/>
    </location>
</feature>
<dbReference type="PANTHER" id="PTHR31632:SF2">
    <property type="entry name" value="PLASMA MEMBRANE IRON PERMEASE"/>
    <property type="match status" value="1"/>
</dbReference>
<evidence type="ECO:0000256" key="4">
    <source>
        <dbReference type="ARBA" id="ARBA00022989"/>
    </source>
</evidence>
<keyword evidence="8" id="KW-1185">Reference proteome</keyword>
<dbReference type="HOGENOM" id="CLU_077905_1_0_6"/>
<evidence type="ECO:0000256" key="6">
    <source>
        <dbReference type="SAM" id="Phobius"/>
    </source>
</evidence>
<comment type="similarity">
    <text evidence="2">Belongs to the oxidase-dependent Fe transporter (OFeT) (TC 9.A.10.1) family.</text>
</comment>
<dbReference type="OrthoDB" id="5764104at2"/>
<evidence type="ECO:0000313" key="8">
    <source>
        <dbReference type="Proteomes" id="UP000001036"/>
    </source>
</evidence>
<protein>
    <submittedName>
        <fullName evidence="7">Putative membrane protein</fullName>
    </submittedName>
</protein>
<name>B3PG54_CELJU</name>
<dbReference type="GO" id="GO:0015093">
    <property type="term" value="F:ferrous iron transmembrane transporter activity"/>
    <property type="evidence" value="ECO:0007669"/>
    <property type="project" value="TreeGrafter"/>
</dbReference>
<dbReference type="eggNOG" id="COG0672">
    <property type="taxonomic scope" value="Bacteria"/>
</dbReference>
<dbReference type="RefSeq" id="WP_012489083.1">
    <property type="nucleotide sequence ID" value="NC_010995.1"/>
</dbReference>
<dbReference type="Proteomes" id="UP000001036">
    <property type="component" value="Chromosome"/>
</dbReference>
<dbReference type="KEGG" id="cja:CJA_3508"/>
<evidence type="ECO:0000256" key="5">
    <source>
        <dbReference type="ARBA" id="ARBA00023136"/>
    </source>
</evidence>
<keyword evidence="3 6" id="KW-0812">Transmembrane</keyword>
<feature type="transmembrane region" description="Helical" evidence="6">
    <location>
        <begin position="245"/>
        <end position="267"/>
    </location>
</feature>
<evidence type="ECO:0000256" key="3">
    <source>
        <dbReference type="ARBA" id="ARBA00022692"/>
    </source>
</evidence>
<dbReference type="PANTHER" id="PTHR31632">
    <property type="entry name" value="IRON TRANSPORTER FTH1"/>
    <property type="match status" value="1"/>
</dbReference>
<feature type="transmembrane region" description="Helical" evidence="6">
    <location>
        <begin position="36"/>
        <end position="57"/>
    </location>
</feature>
<keyword evidence="4 6" id="KW-1133">Transmembrane helix</keyword>